<dbReference type="EMBL" id="CP013099">
    <property type="protein sequence ID" value="ALP54735.1"/>
    <property type="molecule type" value="Genomic_DNA"/>
</dbReference>
<evidence type="ECO:0000256" key="3">
    <source>
        <dbReference type="ARBA" id="ARBA00023015"/>
    </source>
</evidence>
<dbReference type="InterPro" id="IPR058031">
    <property type="entry name" value="AAA_lid_NorR"/>
</dbReference>
<keyword evidence="6" id="KW-0804">Transcription</keyword>
<dbReference type="SUPFAM" id="SSF46689">
    <property type="entry name" value="Homeodomain-like"/>
    <property type="match status" value="1"/>
</dbReference>
<organism evidence="11 12">
    <name type="scientific">Candidatus Tenderia electrophaga</name>
    <dbReference type="NCBI Taxonomy" id="1748243"/>
    <lineage>
        <taxon>Bacteria</taxon>
        <taxon>Pseudomonadati</taxon>
        <taxon>Pseudomonadota</taxon>
        <taxon>Gammaproteobacteria</taxon>
        <taxon>Candidatus Tenderiales</taxon>
        <taxon>Candidatus Tenderiaceae</taxon>
        <taxon>Candidatus Tenderia</taxon>
    </lineage>
</organism>
<dbReference type="FunFam" id="1.10.8.60:FF:000014">
    <property type="entry name" value="DNA-binding transcriptional regulator NtrC"/>
    <property type="match status" value="1"/>
</dbReference>
<dbReference type="InterPro" id="IPR035965">
    <property type="entry name" value="PAS-like_dom_sf"/>
</dbReference>
<dbReference type="STRING" id="1748243.Tel_04575"/>
<dbReference type="InterPro" id="IPR013767">
    <property type="entry name" value="PAS_fold"/>
</dbReference>
<dbReference type="PROSITE" id="PS00675">
    <property type="entry name" value="SIGMA54_INTERACT_1"/>
    <property type="match status" value="1"/>
</dbReference>
<dbReference type="InterPro" id="IPR009057">
    <property type="entry name" value="Homeodomain-like_sf"/>
</dbReference>
<evidence type="ECO:0000256" key="1">
    <source>
        <dbReference type="ARBA" id="ARBA00022741"/>
    </source>
</evidence>
<dbReference type="InterPro" id="IPR025944">
    <property type="entry name" value="Sigma_54_int_dom_CS"/>
</dbReference>
<dbReference type="SUPFAM" id="SSF55785">
    <property type="entry name" value="PYP-like sensor domain (PAS domain)"/>
    <property type="match status" value="1"/>
</dbReference>
<dbReference type="Pfam" id="PF00989">
    <property type="entry name" value="PAS"/>
    <property type="match status" value="1"/>
</dbReference>
<feature type="domain" description="Sigma-54 factor interaction" evidence="8">
    <location>
        <begin position="167"/>
        <end position="396"/>
    </location>
</feature>
<dbReference type="PROSITE" id="PS50112">
    <property type="entry name" value="PAS"/>
    <property type="match status" value="1"/>
</dbReference>
<evidence type="ECO:0000313" key="12">
    <source>
        <dbReference type="Proteomes" id="UP000055136"/>
    </source>
</evidence>
<dbReference type="InterPro" id="IPR003593">
    <property type="entry name" value="AAA+_ATPase"/>
</dbReference>
<dbReference type="Gene3D" id="1.10.8.60">
    <property type="match status" value="1"/>
</dbReference>
<proteinExistence type="predicted"/>
<keyword evidence="1" id="KW-0547">Nucleotide-binding</keyword>
<dbReference type="SMART" id="SM00382">
    <property type="entry name" value="AAA"/>
    <property type="match status" value="1"/>
</dbReference>
<dbReference type="GO" id="GO:0006355">
    <property type="term" value="P:regulation of DNA-templated transcription"/>
    <property type="evidence" value="ECO:0007669"/>
    <property type="project" value="InterPro"/>
</dbReference>
<evidence type="ECO:0000256" key="2">
    <source>
        <dbReference type="ARBA" id="ARBA00022840"/>
    </source>
</evidence>
<feature type="domain" description="PAC" evidence="10">
    <location>
        <begin position="83"/>
        <end position="135"/>
    </location>
</feature>
<dbReference type="GO" id="GO:0005524">
    <property type="term" value="F:ATP binding"/>
    <property type="evidence" value="ECO:0007669"/>
    <property type="project" value="UniProtKB-KW"/>
</dbReference>
<evidence type="ECO:0000256" key="6">
    <source>
        <dbReference type="ARBA" id="ARBA00023163"/>
    </source>
</evidence>
<evidence type="ECO:0000259" key="10">
    <source>
        <dbReference type="PROSITE" id="PS50113"/>
    </source>
</evidence>
<evidence type="ECO:0000256" key="5">
    <source>
        <dbReference type="ARBA" id="ARBA00023159"/>
    </source>
</evidence>
<dbReference type="NCBIfam" id="TIGR00229">
    <property type="entry name" value="sensory_box"/>
    <property type="match status" value="1"/>
</dbReference>
<name>A0A0S2THZ3_9GAMM</name>
<dbReference type="KEGG" id="tee:Tel_04575"/>
<dbReference type="SMART" id="SM00091">
    <property type="entry name" value="PAS"/>
    <property type="match status" value="1"/>
</dbReference>
<dbReference type="PROSITE" id="PS50045">
    <property type="entry name" value="SIGMA54_INTERACT_4"/>
    <property type="match status" value="1"/>
</dbReference>
<dbReference type="PANTHER" id="PTHR32071:SF117">
    <property type="entry name" value="PTS-DEPENDENT DIHYDROXYACETONE KINASE OPERON REGULATORY PROTEIN-RELATED"/>
    <property type="match status" value="1"/>
</dbReference>
<keyword evidence="12" id="KW-1185">Reference proteome</keyword>
<keyword evidence="2" id="KW-0067">ATP-binding</keyword>
<dbReference type="InterPro" id="IPR000700">
    <property type="entry name" value="PAS-assoc_C"/>
</dbReference>
<feature type="domain" description="PAS" evidence="9">
    <location>
        <begin position="4"/>
        <end position="55"/>
    </location>
</feature>
<dbReference type="Gene3D" id="3.40.50.300">
    <property type="entry name" value="P-loop containing nucleotide triphosphate hydrolases"/>
    <property type="match status" value="1"/>
</dbReference>
<evidence type="ECO:0000313" key="11">
    <source>
        <dbReference type="EMBL" id="ALP54735.1"/>
    </source>
</evidence>
<dbReference type="CDD" id="cd00130">
    <property type="entry name" value="PAS"/>
    <property type="match status" value="1"/>
</dbReference>
<dbReference type="InterPro" id="IPR002078">
    <property type="entry name" value="Sigma_54_int"/>
</dbReference>
<dbReference type="FunFam" id="3.40.50.300:FF:000006">
    <property type="entry name" value="DNA-binding transcriptional regulator NtrC"/>
    <property type="match status" value="1"/>
</dbReference>
<evidence type="ECO:0000256" key="7">
    <source>
        <dbReference type="SAM" id="Coils"/>
    </source>
</evidence>
<dbReference type="Pfam" id="PF00158">
    <property type="entry name" value="Sigma54_activat"/>
    <property type="match status" value="1"/>
</dbReference>
<protein>
    <submittedName>
        <fullName evidence="11">Fis family transcriptional regulator</fullName>
    </submittedName>
</protein>
<evidence type="ECO:0000259" key="8">
    <source>
        <dbReference type="PROSITE" id="PS50045"/>
    </source>
</evidence>
<dbReference type="CDD" id="cd00009">
    <property type="entry name" value="AAA"/>
    <property type="match status" value="1"/>
</dbReference>
<reference evidence="11" key="1">
    <citation type="submission" date="2015-10" db="EMBL/GenBank/DDBJ databases">
        <title>Description of Candidatus Tenderia electrophaga gen. nov, sp. nov., an Uncultivated Electroautotroph from a Biocathode Enrichment.</title>
        <authorList>
            <person name="Eddie B.J."/>
            <person name="Malanoski A.P."/>
            <person name="Wang Z."/>
            <person name="Hall R.J."/>
            <person name="Oh S.D."/>
            <person name="Heiner C."/>
            <person name="Lin B."/>
            <person name="Strycharz-Glaven S.M."/>
        </authorList>
    </citation>
    <scope>NUCLEOTIDE SEQUENCE [LARGE SCALE GENOMIC DNA]</scope>
    <source>
        <strain evidence="11">NRL1</strain>
    </source>
</reference>
<dbReference type="PROSITE" id="PS50113">
    <property type="entry name" value="PAC"/>
    <property type="match status" value="1"/>
</dbReference>
<dbReference type="InterPro" id="IPR025943">
    <property type="entry name" value="Sigma_54_int_dom_ATP-bd_2"/>
</dbReference>
<dbReference type="PROSITE" id="PS00688">
    <property type="entry name" value="SIGMA54_INTERACT_3"/>
    <property type="match status" value="1"/>
</dbReference>
<dbReference type="PROSITE" id="PS00676">
    <property type="entry name" value="SIGMA54_INTERACT_2"/>
    <property type="match status" value="1"/>
</dbReference>
<dbReference type="Gene3D" id="1.10.10.60">
    <property type="entry name" value="Homeodomain-like"/>
    <property type="match status" value="1"/>
</dbReference>
<dbReference type="InterPro" id="IPR025662">
    <property type="entry name" value="Sigma_54_int_dom_ATP-bd_1"/>
</dbReference>
<sequence>MAALQRRTESILNAVGEGIYGLDAEGAATFVNPAAERMTGWSAQETIGQQIHYMHHHSRLDGSPYPHDQCPIYHAISDGEVHHDVADEVFWHRDGTPFPVEYTSTPIYEGERLTGAVVVFKDISERKRTEAELLAAFREVERLKEQLQEQNSYLQAEIREDHNFGEIVGTSAPVQRMLRKIRQVADTDATVLVQGESGTGKELIAHAIHDHSPRRERPLIKVNCAAISAGLVESELFGHEKGAFTGALQERKGRFELADGGTLFLDEIGELAPETQVKLLRVLQEQEFERVGSGTPIRVDVRIIAATNRDLARTVAAGQFREDLFYRLNVFPIEAPPLRARNGDIPLLARHFLQRAARRFGKPLRGFRTGALEALQQYRWPGNIRELQNVIERAAILADGPSVDVSGLLPQTPAAERVDGALQSLETVERAHISRALAYCGGVIAGPKGAARILGLHPNTLRSRMLKLGIELAKE</sequence>
<evidence type="ECO:0000259" key="9">
    <source>
        <dbReference type="PROSITE" id="PS50112"/>
    </source>
</evidence>
<dbReference type="Pfam" id="PF02954">
    <property type="entry name" value="HTH_8"/>
    <property type="match status" value="1"/>
</dbReference>
<accession>A0A0S2THZ3</accession>
<feature type="coiled-coil region" evidence="7">
    <location>
        <begin position="126"/>
        <end position="160"/>
    </location>
</feature>
<dbReference type="Proteomes" id="UP000055136">
    <property type="component" value="Chromosome"/>
</dbReference>
<dbReference type="GO" id="GO:0043565">
    <property type="term" value="F:sequence-specific DNA binding"/>
    <property type="evidence" value="ECO:0007669"/>
    <property type="project" value="InterPro"/>
</dbReference>
<dbReference type="InterPro" id="IPR002197">
    <property type="entry name" value="HTH_Fis"/>
</dbReference>
<dbReference type="SUPFAM" id="SSF52540">
    <property type="entry name" value="P-loop containing nucleoside triphosphate hydrolases"/>
    <property type="match status" value="1"/>
</dbReference>
<dbReference type="Pfam" id="PF25601">
    <property type="entry name" value="AAA_lid_14"/>
    <property type="match status" value="1"/>
</dbReference>
<keyword evidence="5" id="KW-0010">Activator</keyword>
<keyword evidence="3" id="KW-0805">Transcription regulation</keyword>
<keyword evidence="4" id="KW-0238">DNA-binding</keyword>
<dbReference type="InterPro" id="IPR027417">
    <property type="entry name" value="P-loop_NTPase"/>
</dbReference>
<keyword evidence="7" id="KW-0175">Coiled coil</keyword>
<dbReference type="Gene3D" id="3.30.450.20">
    <property type="entry name" value="PAS domain"/>
    <property type="match status" value="1"/>
</dbReference>
<dbReference type="AlphaFoldDB" id="A0A0S2THZ3"/>
<dbReference type="InterPro" id="IPR000014">
    <property type="entry name" value="PAS"/>
</dbReference>
<evidence type="ECO:0000256" key="4">
    <source>
        <dbReference type="ARBA" id="ARBA00023125"/>
    </source>
</evidence>
<dbReference type="PANTHER" id="PTHR32071">
    <property type="entry name" value="TRANSCRIPTIONAL REGULATORY PROTEIN"/>
    <property type="match status" value="1"/>
</dbReference>
<gene>
    <name evidence="11" type="ORF">Tel_04575</name>
</gene>